<organism evidence="1 2">
    <name type="scientific">Cupriavidus campinensis</name>
    <dbReference type="NCBI Taxonomy" id="151783"/>
    <lineage>
        <taxon>Bacteria</taxon>
        <taxon>Pseudomonadati</taxon>
        <taxon>Pseudomonadota</taxon>
        <taxon>Betaproteobacteria</taxon>
        <taxon>Burkholderiales</taxon>
        <taxon>Burkholderiaceae</taxon>
        <taxon>Cupriavidus</taxon>
    </lineage>
</organism>
<evidence type="ECO:0000313" key="2">
    <source>
        <dbReference type="Proteomes" id="UP000318943"/>
    </source>
</evidence>
<evidence type="ECO:0000313" key="1">
    <source>
        <dbReference type="EMBL" id="TSP11432.1"/>
    </source>
</evidence>
<proteinExistence type="predicted"/>
<accession>A0ABY3EKF0</accession>
<name>A0ABY3EKF0_9BURK</name>
<evidence type="ECO:0008006" key="3">
    <source>
        <dbReference type="Google" id="ProtNLM"/>
    </source>
</evidence>
<protein>
    <recommendedName>
        <fullName evidence="3">Lytic transglycosylase domain-containing protein</fullName>
    </recommendedName>
</protein>
<dbReference type="RefSeq" id="WP_144199516.1">
    <property type="nucleotide sequence ID" value="NZ_VCIZ01000010.1"/>
</dbReference>
<comment type="caution">
    <text evidence="1">The sequence shown here is derived from an EMBL/GenBank/DDBJ whole genome shotgun (WGS) entry which is preliminary data.</text>
</comment>
<dbReference type="Proteomes" id="UP000318943">
    <property type="component" value="Unassembled WGS sequence"/>
</dbReference>
<keyword evidence="2" id="KW-1185">Reference proteome</keyword>
<gene>
    <name evidence="1" type="ORF">FGG12_17495</name>
</gene>
<sequence length="711" mass="72879">MPTYRVTGPDGGTYEVNAPEGATEQDAIAYVQGQQTKKVSMPAPGATSLKGSSAGGVFMGLRDAVDAGAQLLRRAVPDSVGNAVDSFGNYLADAGLPVARSTGVSGVDSIVKGANKEYEDSRKLAGRDGIDLARIGGNIANPINRIVPMGAASTAGVAGRAALQGAVSGLATPVLNTDSFGTNKAAQVGLGAATGAAGGYVADKAIKGASRVLDKAKAAARSPELSRLDADALLQRAAQDQGADLSAIPESILSSAREQVGRALRRNETIDPRAVLRAAEGRAVLGDEAALTLGQATRDPMLYAREANLRGVDGAGNALTGRFAAQNQALINALNSRGASAAPGEMAAGQRLVGALQNYDEGLNANIRNLYGQAEALNGGSIPLDHRGFADTALGSLDKAMKTGFLPSEIRNIVNGVSKGEIPLNISTSEQIKSTIAAAMRKAQRAGDGNEAYALGLVRDALENTQPMQRAAEFGGSQVVPAGAALPPSSIGAETQAAFNAARAAARERFSRLESVPAYAAAADDMAPDKFFQKHVLGATARDFNSMMSLIPDQANVVRTQMLDFLKNKAIGGASDEVGKFSQSAYNKAIKQIGDTKLLAMFEPAEVAALKSVGRVASYIQAPPAGAAVNNSNTASAVMNLIGQMSGRIGSLPGVNLARNSVQQFMNERAVGNALSGQIPTQAAEAGVDALRPRLLPYAGGGGLLGAYMGQ</sequence>
<dbReference type="EMBL" id="VCIZ01000010">
    <property type="protein sequence ID" value="TSP11432.1"/>
    <property type="molecule type" value="Genomic_DNA"/>
</dbReference>
<reference evidence="1 2" key="1">
    <citation type="submission" date="2019-05" db="EMBL/GenBank/DDBJ databases">
        <title>Whole genome sequence analysis of Cupriavidus campinensis S14E4C strain.</title>
        <authorList>
            <person name="Abbaszade G."/>
            <person name="Szabo A."/>
            <person name="Toumi M."/>
            <person name="Toth E."/>
        </authorList>
    </citation>
    <scope>NUCLEOTIDE SEQUENCE [LARGE SCALE GENOMIC DNA]</scope>
    <source>
        <strain evidence="1 2">S14E4C</strain>
    </source>
</reference>